<dbReference type="GO" id="GO:0034715">
    <property type="term" value="C:pICln-Sm protein complex"/>
    <property type="evidence" value="ECO:0007669"/>
    <property type="project" value="TreeGrafter"/>
</dbReference>
<evidence type="ECO:0000256" key="4">
    <source>
        <dbReference type="ARBA" id="ARBA00023242"/>
    </source>
</evidence>
<gene>
    <name evidence="7" type="ORF">POVCU1_031990</name>
    <name evidence="6" type="ORF">POVCU2_0034690</name>
</gene>
<dbReference type="GO" id="GO:0005829">
    <property type="term" value="C:cytosol"/>
    <property type="evidence" value="ECO:0007669"/>
    <property type="project" value="TreeGrafter"/>
</dbReference>
<dbReference type="EMBL" id="FLQV01000589">
    <property type="protein sequence ID" value="SBS96308.1"/>
    <property type="molecule type" value="Genomic_DNA"/>
</dbReference>
<evidence type="ECO:0008006" key="10">
    <source>
        <dbReference type="Google" id="ProtNLM"/>
    </source>
</evidence>
<evidence type="ECO:0000313" key="9">
    <source>
        <dbReference type="Proteomes" id="UP000078560"/>
    </source>
</evidence>
<dbReference type="Pfam" id="PF03517">
    <property type="entry name" value="Voldacs"/>
    <property type="match status" value="1"/>
</dbReference>
<feature type="compositionally biased region" description="Acidic residues" evidence="5">
    <location>
        <begin position="244"/>
        <end position="254"/>
    </location>
</feature>
<dbReference type="InterPro" id="IPR011993">
    <property type="entry name" value="PH-like_dom_sf"/>
</dbReference>
<dbReference type="GO" id="GO:0000387">
    <property type="term" value="P:spliceosomal snRNP assembly"/>
    <property type="evidence" value="ECO:0007669"/>
    <property type="project" value="TreeGrafter"/>
</dbReference>
<dbReference type="Gene3D" id="2.30.29.30">
    <property type="entry name" value="Pleckstrin-homology domain (PH domain)/Phosphotyrosine-binding domain (PTB)"/>
    <property type="match status" value="1"/>
</dbReference>
<keyword evidence="4" id="KW-0539">Nucleus</keyword>
<comment type="subcellular location">
    <subcellularLocation>
        <location evidence="2">Cytoplasm</location>
    </subcellularLocation>
    <subcellularLocation>
        <location evidence="1">Nucleus</location>
    </subcellularLocation>
</comment>
<evidence type="ECO:0000313" key="8">
    <source>
        <dbReference type="Proteomes" id="UP000078546"/>
    </source>
</evidence>
<dbReference type="VEuPathDB" id="PlasmoDB:PocGH01_12029300"/>
<evidence type="ECO:0000256" key="5">
    <source>
        <dbReference type="SAM" id="MobiDB-lite"/>
    </source>
</evidence>
<name>A0A1A8WY40_PLAOA</name>
<feature type="region of interest" description="Disordered" evidence="5">
    <location>
        <begin position="216"/>
        <end position="254"/>
    </location>
</feature>
<reference evidence="8 9" key="2">
    <citation type="submission" date="2016-05" db="EMBL/GenBank/DDBJ databases">
        <authorList>
            <person name="Naeem Raeece"/>
        </authorList>
    </citation>
    <scope>NUCLEOTIDE SEQUENCE [LARGE SCALE GENOMIC DNA]</scope>
</reference>
<organism evidence="7 8">
    <name type="scientific">Plasmodium ovale curtisi</name>
    <dbReference type="NCBI Taxonomy" id="864141"/>
    <lineage>
        <taxon>Eukaryota</taxon>
        <taxon>Sar</taxon>
        <taxon>Alveolata</taxon>
        <taxon>Apicomplexa</taxon>
        <taxon>Aconoidasida</taxon>
        <taxon>Haemosporida</taxon>
        <taxon>Plasmodiidae</taxon>
        <taxon>Plasmodium</taxon>
        <taxon>Plasmodium (Plasmodium)</taxon>
    </lineage>
</organism>
<dbReference type="PANTHER" id="PTHR21399">
    <property type="entry name" value="CHLORIDE CONDUCTANCE REGULATORY PROTEIN ICLN"/>
    <property type="match status" value="1"/>
</dbReference>
<accession>A0A1A8WY40</accession>
<proteinExistence type="predicted"/>
<keyword evidence="3" id="KW-0963">Cytoplasm</keyword>
<dbReference type="PANTHER" id="PTHR21399:SF0">
    <property type="entry name" value="METHYLOSOME SUBUNIT PICLN"/>
    <property type="match status" value="1"/>
</dbReference>
<evidence type="ECO:0000256" key="2">
    <source>
        <dbReference type="ARBA" id="ARBA00004496"/>
    </source>
</evidence>
<protein>
    <recommendedName>
        <fullName evidence="10">Voldacs domain-containing protein</fullName>
    </recommendedName>
</protein>
<dbReference type="GO" id="GO:0005681">
    <property type="term" value="C:spliceosomal complex"/>
    <property type="evidence" value="ECO:0007669"/>
    <property type="project" value="TreeGrafter"/>
</dbReference>
<reference evidence="7" key="1">
    <citation type="submission" date="2016-05" db="EMBL/GenBank/DDBJ databases">
        <authorList>
            <person name="Lavstsen T."/>
            <person name="Jespersen J.S."/>
        </authorList>
    </citation>
    <scope>NUCLEOTIDE SEQUENCE [LARGE SCALE GENOMIC DNA]</scope>
</reference>
<evidence type="ECO:0000313" key="6">
    <source>
        <dbReference type="EMBL" id="SBS86006.1"/>
    </source>
</evidence>
<dbReference type="GO" id="GO:0045292">
    <property type="term" value="P:mRNA cis splicing, via spliceosome"/>
    <property type="evidence" value="ECO:0007669"/>
    <property type="project" value="TreeGrafter"/>
</dbReference>
<evidence type="ECO:0000256" key="1">
    <source>
        <dbReference type="ARBA" id="ARBA00004123"/>
    </source>
</evidence>
<dbReference type="EMBL" id="FLQU01000465">
    <property type="protein sequence ID" value="SBS86006.1"/>
    <property type="molecule type" value="Genomic_DNA"/>
</dbReference>
<dbReference type="Proteomes" id="UP000078560">
    <property type="component" value="Unassembled WGS sequence"/>
</dbReference>
<feature type="compositionally biased region" description="Acidic residues" evidence="5">
    <location>
        <begin position="226"/>
        <end position="236"/>
    </location>
</feature>
<dbReference type="AlphaFoldDB" id="A0A1A8WY40"/>
<evidence type="ECO:0000313" key="7">
    <source>
        <dbReference type="EMBL" id="SBS96308.1"/>
    </source>
</evidence>
<dbReference type="InterPro" id="IPR039924">
    <property type="entry name" value="ICln/Lot5/Saf5"/>
</dbReference>
<dbReference type="Proteomes" id="UP000078546">
    <property type="component" value="Unassembled WGS sequence"/>
</dbReference>
<evidence type="ECO:0000256" key="3">
    <source>
        <dbReference type="ARBA" id="ARBA00022490"/>
    </source>
</evidence>
<sequence length="254" mass="28487">MPISLNSLSEEDLHALEEGGTEPILYKGSELEFIYNKLNLGKGKLYILEKRVIWVVNKKEHKKEKVTSFNHLVTNSAYLNHYEKNRKFYLHLLNEVDNICVDSSNIALHAITSDKKICSDSCVYIQLNGDMSHSYESDKYGVTDLGSVGGGILQKGDNPNGRSKDADSVELASYNENGNSGGDDDEEDSYDETITPEILIVSRNHSVDDIIFRQLSNMDNSVNGQGDEEDDDEGGEYNDREEYTDGEDAEERKA</sequence>